<evidence type="ECO:0000256" key="3">
    <source>
        <dbReference type="ARBA" id="ARBA00023163"/>
    </source>
</evidence>
<dbReference type="GO" id="GO:0003700">
    <property type="term" value="F:DNA-binding transcription factor activity"/>
    <property type="evidence" value="ECO:0007669"/>
    <property type="project" value="InterPro"/>
</dbReference>
<protein>
    <submittedName>
        <fullName evidence="5">Transcriptional activator NphR</fullName>
    </submittedName>
</protein>
<dbReference type="SUPFAM" id="SSF46689">
    <property type="entry name" value="Homeodomain-like"/>
    <property type="match status" value="2"/>
</dbReference>
<keyword evidence="6" id="KW-1185">Reference proteome</keyword>
<dbReference type="AlphaFoldDB" id="A0A0M6Y862"/>
<dbReference type="PROSITE" id="PS00041">
    <property type="entry name" value="HTH_ARAC_FAMILY_1"/>
    <property type="match status" value="1"/>
</dbReference>
<dbReference type="GO" id="GO:0043565">
    <property type="term" value="F:sequence-specific DNA binding"/>
    <property type="evidence" value="ECO:0007669"/>
    <property type="project" value="InterPro"/>
</dbReference>
<dbReference type="InterPro" id="IPR018060">
    <property type="entry name" value="HTH_AraC"/>
</dbReference>
<name>A0A0M6Y862_9HYPH</name>
<dbReference type="InterPro" id="IPR009594">
    <property type="entry name" value="Tscrpt_reg_HTH_AraC_N"/>
</dbReference>
<keyword evidence="3" id="KW-0804">Transcription</keyword>
<proteinExistence type="predicted"/>
<dbReference type="OrthoDB" id="9783876at2"/>
<feature type="domain" description="HTH araC/xylS-type" evidence="4">
    <location>
        <begin position="209"/>
        <end position="308"/>
    </location>
</feature>
<dbReference type="InterPro" id="IPR018062">
    <property type="entry name" value="HTH_AraC-typ_CS"/>
</dbReference>
<dbReference type="STRING" id="187304.B0E33_05150"/>
<evidence type="ECO:0000259" key="4">
    <source>
        <dbReference type="PROSITE" id="PS01124"/>
    </source>
</evidence>
<sequence length="317" mass="33941">MLTNSPVQACHSVQTDSASPAIAALSDAVRKFAKTEGVTPSPLGSVWALKLSECLPYHRGRNKGLSVAVAVSGLKRVCLGDKQIVNDPGHVIAFHGDASYSAVVEGTPAKPYLALKLQLSPELIAQTLVRLAETDAHASSPAKGALISCEPLDDELAGSLLRLVTSFRDPADCNVLAPLCLQEICYRILRSNAFGVLRSLVSAGDERLVKALRYIEAHAARPDLTIAEIAAEVAMSPSHFAHGFTALFGQSPLQYRKQVRLDRARQHLLTSNASVARAAEAAGYASTSHFTRDFKSSFGMAPRQYAETLAPPRQNDT</sequence>
<evidence type="ECO:0000256" key="2">
    <source>
        <dbReference type="ARBA" id="ARBA00023125"/>
    </source>
</evidence>
<reference evidence="6" key="1">
    <citation type="submission" date="2015-07" db="EMBL/GenBank/DDBJ databases">
        <authorList>
            <person name="Rodrigo-Torres Lidia"/>
            <person name="Arahal R.David."/>
        </authorList>
    </citation>
    <scope>NUCLEOTIDE SEQUENCE [LARGE SCALE GENOMIC DNA]</scope>
    <source>
        <strain evidence="6">CECT 4801</strain>
    </source>
</reference>
<dbReference type="InterPro" id="IPR020449">
    <property type="entry name" value="Tscrpt_reg_AraC-type_HTH"/>
</dbReference>
<dbReference type="PROSITE" id="PS01124">
    <property type="entry name" value="HTH_ARAC_FAMILY_2"/>
    <property type="match status" value="1"/>
</dbReference>
<keyword evidence="1" id="KW-0805">Transcription regulation</keyword>
<dbReference type="Pfam" id="PF06719">
    <property type="entry name" value="AraC_N"/>
    <property type="match status" value="1"/>
</dbReference>
<dbReference type="Proteomes" id="UP000048926">
    <property type="component" value="Unassembled WGS sequence"/>
</dbReference>
<dbReference type="PANTHER" id="PTHR43436:SF1">
    <property type="entry name" value="TRANSCRIPTIONAL REGULATORY PROTEIN"/>
    <property type="match status" value="1"/>
</dbReference>
<dbReference type="InterPro" id="IPR009057">
    <property type="entry name" value="Homeodomain-like_sf"/>
</dbReference>
<dbReference type="EMBL" id="CXST01000002">
    <property type="protein sequence ID" value="CTQ45191.1"/>
    <property type="molecule type" value="Genomic_DNA"/>
</dbReference>
<evidence type="ECO:0000313" key="5">
    <source>
        <dbReference type="EMBL" id="CTQ45191.1"/>
    </source>
</evidence>
<accession>A0A0M6Y862</accession>
<organism evidence="5 6">
    <name type="scientific">Roseibium aggregatum</name>
    <dbReference type="NCBI Taxonomy" id="187304"/>
    <lineage>
        <taxon>Bacteria</taxon>
        <taxon>Pseudomonadati</taxon>
        <taxon>Pseudomonadota</taxon>
        <taxon>Alphaproteobacteria</taxon>
        <taxon>Hyphomicrobiales</taxon>
        <taxon>Stappiaceae</taxon>
        <taxon>Roseibium</taxon>
    </lineage>
</organism>
<dbReference type="PRINTS" id="PR00032">
    <property type="entry name" value="HTHARAC"/>
</dbReference>
<dbReference type="SMART" id="SM00342">
    <property type="entry name" value="HTH_ARAC"/>
    <property type="match status" value="1"/>
</dbReference>
<keyword evidence="2" id="KW-0238">DNA-binding</keyword>
<dbReference type="RefSeq" id="WP_055658144.1">
    <property type="nucleotide sequence ID" value="NZ_CXST01000002.1"/>
</dbReference>
<dbReference type="PANTHER" id="PTHR43436">
    <property type="entry name" value="ARAC-FAMILY TRANSCRIPTIONAL REGULATOR"/>
    <property type="match status" value="1"/>
</dbReference>
<evidence type="ECO:0000256" key="1">
    <source>
        <dbReference type="ARBA" id="ARBA00023015"/>
    </source>
</evidence>
<gene>
    <name evidence="5" type="primary">nphR_3</name>
    <name evidence="5" type="ORF">LAL4801_03639</name>
</gene>
<dbReference type="Pfam" id="PF12833">
    <property type="entry name" value="HTH_18"/>
    <property type="match status" value="1"/>
</dbReference>
<evidence type="ECO:0000313" key="6">
    <source>
        <dbReference type="Proteomes" id="UP000048926"/>
    </source>
</evidence>
<dbReference type="Gene3D" id="1.10.10.60">
    <property type="entry name" value="Homeodomain-like"/>
    <property type="match status" value="2"/>
</dbReference>